<keyword evidence="2" id="KW-1185">Reference proteome</keyword>
<name>A0ACB8TJM3_9AGAM</name>
<gene>
    <name evidence="1" type="ORF">BV25DRAFT_1910350</name>
</gene>
<protein>
    <submittedName>
        <fullName evidence="1">Uncharacterized protein</fullName>
    </submittedName>
</protein>
<accession>A0ACB8TJM3</accession>
<dbReference type="EMBL" id="MU277187">
    <property type="protein sequence ID" value="KAI0068585.1"/>
    <property type="molecule type" value="Genomic_DNA"/>
</dbReference>
<dbReference type="Proteomes" id="UP000814140">
    <property type="component" value="Unassembled WGS sequence"/>
</dbReference>
<comment type="caution">
    <text evidence="1">The sequence shown here is derived from an EMBL/GenBank/DDBJ whole genome shotgun (WGS) entry which is preliminary data.</text>
</comment>
<proteinExistence type="predicted"/>
<organism evidence="1 2">
    <name type="scientific">Artomyces pyxidatus</name>
    <dbReference type="NCBI Taxonomy" id="48021"/>
    <lineage>
        <taxon>Eukaryota</taxon>
        <taxon>Fungi</taxon>
        <taxon>Dikarya</taxon>
        <taxon>Basidiomycota</taxon>
        <taxon>Agaricomycotina</taxon>
        <taxon>Agaricomycetes</taxon>
        <taxon>Russulales</taxon>
        <taxon>Auriscalpiaceae</taxon>
        <taxon>Artomyces</taxon>
    </lineage>
</organism>
<sequence>MDGQYIDRKDAAKSYRPKGYVMSPGLMRAREPYRVRNAVTGVVISAFAVGAWLYSMNAVKQDNFDDVDEEARALMGSGMKSLEDQAREREAAKRLAAVEPAQAVRPPSKEVSRSVGSSNSRGLLQQLDGAFPRLLEPKKKTLVWFAPSVDAVGKMGDRTSRG</sequence>
<evidence type="ECO:0000313" key="2">
    <source>
        <dbReference type="Proteomes" id="UP000814140"/>
    </source>
</evidence>
<evidence type="ECO:0000313" key="1">
    <source>
        <dbReference type="EMBL" id="KAI0068585.1"/>
    </source>
</evidence>
<reference evidence="1" key="1">
    <citation type="submission" date="2021-03" db="EMBL/GenBank/DDBJ databases">
        <authorList>
            <consortium name="DOE Joint Genome Institute"/>
            <person name="Ahrendt S."/>
            <person name="Looney B.P."/>
            <person name="Miyauchi S."/>
            <person name="Morin E."/>
            <person name="Drula E."/>
            <person name="Courty P.E."/>
            <person name="Chicoki N."/>
            <person name="Fauchery L."/>
            <person name="Kohler A."/>
            <person name="Kuo A."/>
            <person name="Labutti K."/>
            <person name="Pangilinan J."/>
            <person name="Lipzen A."/>
            <person name="Riley R."/>
            <person name="Andreopoulos W."/>
            <person name="He G."/>
            <person name="Johnson J."/>
            <person name="Barry K.W."/>
            <person name="Grigoriev I.V."/>
            <person name="Nagy L."/>
            <person name="Hibbett D."/>
            <person name="Henrissat B."/>
            <person name="Matheny P.B."/>
            <person name="Labbe J."/>
            <person name="Martin F."/>
        </authorList>
    </citation>
    <scope>NUCLEOTIDE SEQUENCE</scope>
    <source>
        <strain evidence="1">HHB10654</strain>
    </source>
</reference>
<reference evidence="1" key="2">
    <citation type="journal article" date="2022" name="New Phytol.">
        <title>Evolutionary transition to the ectomycorrhizal habit in the genomes of a hyperdiverse lineage of mushroom-forming fungi.</title>
        <authorList>
            <person name="Looney B."/>
            <person name="Miyauchi S."/>
            <person name="Morin E."/>
            <person name="Drula E."/>
            <person name="Courty P.E."/>
            <person name="Kohler A."/>
            <person name="Kuo A."/>
            <person name="LaButti K."/>
            <person name="Pangilinan J."/>
            <person name="Lipzen A."/>
            <person name="Riley R."/>
            <person name="Andreopoulos W."/>
            <person name="He G."/>
            <person name="Johnson J."/>
            <person name="Nolan M."/>
            <person name="Tritt A."/>
            <person name="Barry K.W."/>
            <person name="Grigoriev I.V."/>
            <person name="Nagy L.G."/>
            <person name="Hibbett D."/>
            <person name="Henrissat B."/>
            <person name="Matheny P.B."/>
            <person name="Labbe J."/>
            <person name="Martin F.M."/>
        </authorList>
    </citation>
    <scope>NUCLEOTIDE SEQUENCE</scope>
    <source>
        <strain evidence="1">HHB10654</strain>
    </source>
</reference>